<protein>
    <submittedName>
        <fullName evidence="6">Alpha-mannosidase</fullName>
    </submittedName>
</protein>
<gene>
    <name evidence="6" type="ORF">DFP98_13524</name>
</gene>
<dbReference type="InterPro" id="IPR015341">
    <property type="entry name" value="Glyco_hydro_38_cen"/>
</dbReference>
<reference evidence="6 7" key="1">
    <citation type="submission" date="2018-07" db="EMBL/GenBank/DDBJ databases">
        <title>Genomic Encyclopedia of Type Strains, Phase III (KMG-III): the genomes of soil and plant-associated and newly described type strains.</title>
        <authorList>
            <person name="Whitman W."/>
        </authorList>
    </citation>
    <scope>NUCLEOTIDE SEQUENCE [LARGE SCALE GENOMIC DNA]</scope>
    <source>
        <strain evidence="6 7">CECT 7287</strain>
    </source>
</reference>
<dbReference type="GO" id="GO:0009313">
    <property type="term" value="P:oligosaccharide catabolic process"/>
    <property type="evidence" value="ECO:0007669"/>
    <property type="project" value="TreeGrafter"/>
</dbReference>
<evidence type="ECO:0000313" key="6">
    <source>
        <dbReference type="EMBL" id="RED57929.1"/>
    </source>
</evidence>
<accession>A0A3D9I8R5</accession>
<comment type="caution">
    <text evidence="6">The sequence shown here is derived from an EMBL/GenBank/DDBJ whole genome shotgun (WGS) entry which is preliminary data.</text>
</comment>
<comment type="similarity">
    <text evidence="1">Belongs to the glycosyl hydrolase 38 family.</text>
</comment>
<dbReference type="Gene3D" id="2.60.40.2210">
    <property type="match status" value="1"/>
</dbReference>
<dbReference type="GO" id="GO:0006013">
    <property type="term" value="P:mannose metabolic process"/>
    <property type="evidence" value="ECO:0007669"/>
    <property type="project" value="InterPro"/>
</dbReference>
<dbReference type="InterPro" id="IPR011013">
    <property type="entry name" value="Gal_mutarotase_sf_dom"/>
</dbReference>
<dbReference type="InterPro" id="IPR011330">
    <property type="entry name" value="Glyco_hydro/deAcase_b/a-brl"/>
</dbReference>
<dbReference type="Gene3D" id="2.70.98.30">
    <property type="entry name" value="Golgi alpha-mannosidase II, domain 4"/>
    <property type="match status" value="1"/>
</dbReference>
<dbReference type="SMART" id="SM00872">
    <property type="entry name" value="Alpha-mann_mid"/>
    <property type="match status" value="1"/>
</dbReference>
<keyword evidence="7" id="KW-1185">Reference proteome</keyword>
<dbReference type="Pfam" id="PF18438">
    <property type="entry name" value="Glyco_hydro_38"/>
    <property type="match status" value="1"/>
</dbReference>
<dbReference type="Gene3D" id="3.20.110.10">
    <property type="entry name" value="Glycoside hydrolase 38, N terminal domain"/>
    <property type="match status" value="1"/>
</dbReference>
<proteinExistence type="inferred from homology"/>
<dbReference type="Pfam" id="PF07748">
    <property type="entry name" value="Glyco_hydro_38C"/>
    <property type="match status" value="1"/>
</dbReference>
<evidence type="ECO:0000313" key="7">
    <source>
        <dbReference type="Proteomes" id="UP000256977"/>
    </source>
</evidence>
<evidence type="ECO:0000259" key="5">
    <source>
        <dbReference type="SMART" id="SM00872"/>
    </source>
</evidence>
<dbReference type="Gene3D" id="1.20.1270.50">
    <property type="entry name" value="Glycoside hydrolase family 38, central domain"/>
    <property type="match status" value="1"/>
</dbReference>
<dbReference type="GO" id="GO:0030246">
    <property type="term" value="F:carbohydrate binding"/>
    <property type="evidence" value="ECO:0007669"/>
    <property type="project" value="InterPro"/>
</dbReference>
<dbReference type="EMBL" id="QRDZ01000035">
    <property type="protein sequence ID" value="RED57929.1"/>
    <property type="molecule type" value="Genomic_DNA"/>
</dbReference>
<dbReference type="SUPFAM" id="SSF88688">
    <property type="entry name" value="Families 57/38 glycoside transferase middle domain"/>
    <property type="match status" value="1"/>
</dbReference>
<keyword evidence="4" id="KW-0326">Glycosidase</keyword>
<dbReference type="AlphaFoldDB" id="A0A3D9I8R5"/>
<feature type="domain" description="Glycoside hydrolase family 38 central" evidence="5">
    <location>
        <begin position="296"/>
        <end position="369"/>
    </location>
</feature>
<sequence>MTKPQVHVISHTHWDREWYMPYEKHHFRLVRLLDSVLDLLDRDEHFRSFHLDGQTIIVDDYLQVRPEQRERITRFIREGRLIIGPWYVLQDEFLTSAEANVRNLQIGHREASALGRVAKVGYFPDSFGNMGQAPQLLAQAGIRVAVFGRGVRPKGKHARADASSYESPYSEMVWESPDGTRVLGVLFANWYNNGMEIPVDAGQARAYWDKRLANAEKYASTSQLLLMNGCDHQPVQEDLTAALQTARELYPNYEFVHSNFVDYCEMLVHATPDDLTVIAGELRSQGTDGWGTLVNTASARVYLKQANERIQSYLEKVVEPLAAISHLSGYAYPHAELAYAWKTLMQNHPHDSICGCSVDEVHREMMTRFAKAEAMAQAIAEDSLKELAVKIDTSAFGTRAGSFPFIVFNTAGRERSGVLSVDLEVDKRPLLVPTPEEAATNVSLYQPLPQNMAAELEKLDITGFGVFDLDGNRIDAEIADLGVQFGYMLPDHGFRQPYMSRRIRVKLSVGPVPALGCKSYALAPIEEQDLQVGTEPKSLVTGPCRMANGHLAVDIAPNGTIELTHLSTGRVYRNLLTFEDTGDIGNEYMFMQPPGVQPLYSDGLKAEIKLVEDLPCTASYEIVHEWEIPANADSLLDKERQYLVAFPLRKCGRANNTVSLKLRTLVTLDADARELKFRVRFDNQATDHRLRVLFPTAIAGTQHHADSIFEIASRNTQPSAGWKNPSYTQHQHAFVAIDDDASGLAVANRGLNEYEVLRDGQGTIALTLLRAVGELGDWGHFPTPEAQCLGEHTAEFALIPYAGESSRHNAATIAYGFQTPWTVMQKEVGKGRYPGEYAWLDWEGEALALSSFKISAETGDLVARWFNTSRTPTALRILSADGAEAAYKTTILEEAVPLEVRHALPCVMQIRPAEIITAAFVRR</sequence>
<dbReference type="GO" id="GO:0004559">
    <property type="term" value="F:alpha-mannosidase activity"/>
    <property type="evidence" value="ECO:0007669"/>
    <property type="project" value="InterPro"/>
</dbReference>
<dbReference type="Pfam" id="PF09261">
    <property type="entry name" value="Alpha-mann_mid"/>
    <property type="match status" value="1"/>
</dbReference>
<dbReference type="InterPro" id="IPR028995">
    <property type="entry name" value="Glyco_hydro_57/38_cen_sf"/>
</dbReference>
<name>A0A3D9I8R5_9BACL</name>
<keyword evidence="3" id="KW-0378">Hydrolase</keyword>
<dbReference type="SUPFAM" id="SSF74650">
    <property type="entry name" value="Galactose mutarotase-like"/>
    <property type="match status" value="1"/>
</dbReference>
<evidence type="ECO:0000256" key="2">
    <source>
        <dbReference type="ARBA" id="ARBA00022723"/>
    </source>
</evidence>
<evidence type="ECO:0000256" key="3">
    <source>
        <dbReference type="ARBA" id="ARBA00022801"/>
    </source>
</evidence>
<dbReference type="SUPFAM" id="SSF88713">
    <property type="entry name" value="Glycoside hydrolase/deacetylase"/>
    <property type="match status" value="1"/>
</dbReference>
<dbReference type="PANTHER" id="PTHR46017:SF2">
    <property type="entry name" value="MANNOSYLGLYCERATE HYDROLASE"/>
    <property type="match status" value="1"/>
</dbReference>
<dbReference type="InterPro" id="IPR027291">
    <property type="entry name" value="Glyco_hydro_38_N_sf"/>
</dbReference>
<dbReference type="Proteomes" id="UP000256977">
    <property type="component" value="Unassembled WGS sequence"/>
</dbReference>
<dbReference type="InterPro" id="IPR041509">
    <property type="entry name" value="GH38_beta-1"/>
</dbReference>
<dbReference type="CDD" id="cd10814">
    <property type="entry name" value="GH38N_AMII_SpGH38_like"/>
    <property type="match status" value="1"/>
</dbReference>
<dbReference type="RefSeq" id="WP_246016916.1">
    <property type="nucleotide sequence ID" value="NZ_QRDZ01000035.1"/>
</dbReference>
<dbReference type="InterPro" id="IPR000602">
    <property type="entry name" value="Glyco_hydro_38_N"/>
</dbReference>
<organism evidence="6 7">
    <name type="scientific">Cohnella phaseoli</name>
    <dbReference type="NCBI Taxonomy" id="456490"/>
    <lineage>
        <taxon>Bacteria</taxon>
        <taxon>Bacillati</taxon>
        <taxon>Bacillota</taxon>
        <taxon>Bacilli</taxon>
        <taxon>Bacillales</taxon>
        <taxon>Paenibacillaceae</taxon>
        <taxon>Cohnella</taxon>
    </lineage>
</organism>
<dbReference type="GO" id="GO:0046872">
    <property type="term" value="F:metal ion binding"/>
    <property type="evidence" value="ECO:0007669"/>
    <property type="project" value="UniProtKB-KW"/>
</dbReference>
<dbReference type="Pfam" id="PF01074">
    <property type="entry name" value="Glyco_hydro_38N"/>
    <property type="match status" value="1"/>
</dbReference>
<dbReference type="PANTHER" id="PTHR46017">
    <property type="entry name" value="ALPHA-MANNOSIDASE 2C1"/>
    <property type="match status" value="1"/>
</dbReference>
<evidence type="ECO:0000256" key="4">
    <source>
        <dbReference type="ARBA" id="ARBA00023295"/>
    </source>
</evidence>
<keyword evidence="2" id="KW-0479">Metal-binding</keyword>
<dbReference type="InterPro" id="IPR037094">
    <property type="entry name" value="Glyco_hydro_38_cen_sf"/>
</dbReference>
<dbReference type="InterPro" id="IPR011682">
    <property type="entry name" value="Glyco_hydro_38_C"/>
</dbReference>
<dbReference type="InterPro" id="IPR041147">
    <property type="entry name" value="GH38_C"/>
</dbReference>
<dbReference type="Pfam" id="PF17677">
    <property type="entry name" value="Glyco_hydro38C2"/>
    <property type="match status" value="1"/>
</dbReference>
<evidence type="ECO:0000256" key="1">
    <source>
        <dbReference type="ARBA" id="ARBA00009792"/>
    </source>
</evidence>